<dbReference type="RefSeq" id="XP_056692079.1">
    <property type="nucleotide sequence ID" value="XM_056836101.1"/>
</dbReference>
<proteinExistence type="predicted"/>
<feature type="domain" description="Reverse transcriptase" evidence="2">
    <location>
        <begin position="198"/>
        <end position="480"/>
    </location>
</feature>
<dbReference type="SUPFAM" id="SSF56672">
    <property type="entry name" value="DNA/RNA polymerases"/>
    <property type="match status" value="1"/>
</dbReference>
<dbReference type="PROSITE" id="PS50878">
    <property type="entry name" value="RT_POL"/>
    <property type="match status" value="1"/>
</dbReference>
<organism evidence="3 4">
    <name type="scientific">Spinacia oleracea</name>
    <name type="common">Spinach</name>
    <dbReference type="NCBI Taxonomy" id="3562"/>
    <lineage>
        <taxon>Eukaryota</taxon>
        <taxon>Viridiplantae</taxon>
        <taxon>Streptophyta</taxon>
        <taxon>Embryophyta</taxon>
        <taxon>Tracheophyta</taxon>
        <taxon>Spermatophyta</taxon>
        <taxon>Magnoliopsida</taxon>
        <taxon>eudicotyledons</taxon>
        <taxon>Gunneridae</taxon>
        <taxon>Pentapetalae</taxon>
        <taxon>Caryophyllales</taxon>
        <taxon>Chenopodiaceae</taxon>
        <taxon>Chenopodioideae</taxon>
        <taxon>Anserineae</taxon>
        <taxon>Spinacia</taxon>
    </lineage>
</organism>
<dbReference type="InterPro" id="IPR026960">
    <property type="entry name" value="RVT-Znf"/>
</dbReference>
<gene>
    <name evidence="4" type="primary">LOC130467559</name>
</gene>
<reference evidence="3" key="1">
    <citation type="journal article" date="2021" name="Nat. Commun.">
        <title>Genomic analyses provide insights into spinach domestication and the genetic basis of agronomic traits.</title>
        <authorList>
            <person name="Cai X."/>
            <person name="Sun X."/>
            <person name="Xu C."/>
            <person name="Sun H."/>
            <person name="Wang X."/>
            <person name="Ge C."/>
            <person name="Zhang Z."/>
            <person name="Wang Q."/>
            <person name="Fei Z."/>
            <person name="Jiao C."/>
            <person name="Wang Q."/>
        </authorList>
    </citation>
    <scope>NUCLEOTIDE SEQUENCE [LARGE SCALE GENOMIC DNA]</scope>
    <source>
        <strain evidence="3">cv. Varoflay</strain>
    </source>
</reference>
<dbReference type="PANTHER" id="PTHR33116">
    <property type="entry name" value="REVERSE TRANSCRIPTASE ZINC-BINDING DOMAIN-CONTAINING PROTEIN-RELATED-RELATED"/>
    <property type="match status" value="1"/>
</dbReference>
<dbReference type="Pfam" id="PF13966">
    <property type="entry name" value="zf-RVT"/>
    <property type="match status" value="1"/>
</dbReference>
<keyword evidence="3" id="KW-1185">Reference proteome</keyword>
<evidence type="ECO:0000313" key="4">
    <source>
        <dbReference type="RefSeq" id="XP_056692079.1"/>
    </source>
</evidence>
<feature type="region of interest" description="Disordered" evidence="1">
    <location>
        <begin position="979"/>
        <end position="1006"/>
    </location>
</feature>
<dbReference type="Pfam" id="PF00078">
    <property type="entry name" value="RVT_1"/>
    <property type="match status" value="1"/>
</dbReference>
<reference evidence="4" key="2">
    <citation type="submission" date="2025-08" db="UniProtKB">
        <authorList>
            <consortium name="RefSeq"/>
        </authorList>
    </citation>
    <scope>IDENTIFICATION</scope>
    <source>
        <tissue evidence="4">Leaf</tissue>
    </source>
</reference>
<evidence type="ECO:0000256" key="1">
    <source>
        <dbReference type="SAM" id="MobiDB-lite"/>
    </source>
</evidence>
<evidence type="ECO:0000313" key="3">
    <source>
        <dbReference type="Proteomes" id="UP000813463"/>
    </source>
</evidence>
<protein>
    <recommendedName>
        <fullName evidence="2">Reverse transcriptase domain-containing protein</fullName>
    </recommendedName>
</protein>
<accession>A0ABM3R8Z2</accession>
<dbReference type="PANTHER" id="PTHR33116:SF70">
    <property type="entry name" value="NON-LTR RETROELEMENT REVERSE TRANSCRIPTASE-LIKE PROTEIN"/>
    <property type="match status" value="1"/>
</dbReference>
<evidence type="ECO:0000259" key="2">
    <source>
        <dbReference type="PROSITE" id="PS50878"/>
    </source>
</evidence>
<dbReference type="CDD" id="cd01650">
    <property type="entry name" value="RT_nLTR_like"/>
    <property type="match status" value="1"/>
</dbReference>
<dbReference type="Proteomes" id="UP000813463">
    <property type="component" value="Chromosome 2"/>
</dbReference>
<sequence length="1006" mass="115313">MRKTPFENYVLAEPYGISGGIVVMWDPTFINFQLIGKDLHAIHGVVEKDNPIYQRLDRAWVNMHWLNLFPNTTVHTLPRESSDHNPIKLITEQESNQNVFNKKPFKLEPLWYAEPGFANMINAELSMDGSELVSKLSNISDTMESWVKNNIGNIFHKRKKLSARLSGTQKALETRPTKVNIPSCQDHHYRSDICIDHATNVEEIGKAVFDPGPLKAPGIDGLHAYFYQQHWGNLWQDLYNYKIVSKILVNRIRPHLKDIISPNQNSFLPGRGCEVNYIAASEILHSMKSRKGKNGWFAFKIDLEKAYDRLEWNFIRFCLARKGFDKNSTDLILNCVASPSTSVIINGKPSPTFKTSRGIRQGDPISPYIFIICMEYLSDLITEAASEGKWKPFCLRKNGIPITHLMFADDLLLFGDTSPSTLNSLKEVLENFWECSGQKMNNSKSRIYFSKYTSQHQKDLFCTSLHKIKSKLASWKAKCLSKAGRLVLIKSTLSSIASYSMQALYLPQKTLQEIDQTCANFLWDSNSQSKKTHLVAWLKACRDPKLGGLSVRSAILLNQAQMVKLCWKLHTGNNLGTRLVKDKYITNRVNPTRFSKGSHIWQNVGKGWDLFNRLTAWCIGDGTHINFWYDNWTGKGRLRDLIHAPLNREEENRRVESVMRNGHWNLNILPFILPTNIITWIHAIPIPLYGEDAPYCGLSKGPKFNLKSAYNEVWNSKFPVVNPNDKWSCVWKARCPPKIQFFLWLTIWGRLPTASHLANRHVIPNGNCQFCPHTQEDIAHLFIHCPRAIEFWNNIEFTDKFKHLYNDVEKWILENLNCKEPSNQDIPNQTIFAFCLWRLWNRRNLWVFQKENKHIVTWCKQTIWLANEFENRDNLLITQGKPVQIENPTLTKFIVKCDASFCTSTLLASYEIVCRNEDHKFLAGIAGTFTTVTPTLAEAQTILMATSWTIAKGWQDTTIISDCKEAGIAKKPKAPMVEVQKKATTRGGGLHRKKSQEPAESVGSVH</sequence>
<dbReference type="GeneID" id="130467559"/>
<name>A0ABM3R8Z2_SPIOL</name>
<dbReference type="InterPro" id="IPR000477">
    <property type="entry name" value="RT_dom"/>
</dbReference>
<dbReference type="InterPro" id="IPR043502">
    <property type="entry name" value="DNA/RNA_pol_sf"/>
</dbReference>